<keyword evidence="5" id="KW-0862">Zinc</keyword>
<dbReference type="SUPFAM" id="SSF53187">
    <property type="entry name" value="Zn-dependent exopeptidases"/>
    <property type="match status" value="1"/>
</dbReference>
<reference evidence="7 8" key="1">
    <citation type="submission" date="2023-01" db="EMBL/GenBank/DDBJ databases">
        <title>Novel species of the genus Asticcacaulis isolated from rivers.</title>
        <authorList>
            <person name="Lu H."/>
        </authorList>
    </citation>
    <scope>NUCLEOTIDE SEQUENCE [LARGE SCALE GENOMIC DNA]</scope>
    <source>
        <strain evidence="7 8">LKC15W</strain>
    </source>
</reference>
<protein>
    <submittedName>
        <fullName evidence="7">M20/M25/M40 family metallo-hydrolase</fullName>
    </submittedName>
</protein>
<evidence type="ECO:0000256" key="2">
    <source>
        <dbReference type="ARBA" id="ARBA00006247"/>
    </source>
</evidence>
<dbReference type="SUPFAM" id="SSF55031">
    <property type="entry name" value="Bacterial exopeptidase dimerisation domain"/>
    <property type="match status" value="1"/>
</dbReference>
<name>A0ABT5HMH0_9CAUL</name>
<dbReference type="InterPro" id="IPR002933">
    <property type="entry name" value="Peptidase_M20"/>
</dbReference>
<dbReference type="PANTHER" id="PTHR43808:SF8">
    <property type="entry name" value="PEPTIDASE M20 DIMERISATION DOMAIN-CONTAINING PROTEIN"/>
    <property type="match status" value="1"/>
</dbReference>
<comment type="caution">
    <text evidence="7">The sequence shown here is derived from an EMBL/GenBank/DDBJ whole genome shotgun (WGS) entry which is preliminary data.</text>
</comment>
<evidence type="ECO:0000256" key="1">
    <source>
        <dbReference type="ARBA" id="ARBA00001947"/>
    </source>
</evidence>
<keyword evidence="8" id="KW-1185">Reference proteome</keyword>
<evidence type="ECO:0000256" key="3">
    <source>
        <dbReference type="ARBA" id="ARBA00022723"/>
    </source>
</evidence>
<gene>
    <name evidence="7" type="ORF">PQU98_14990</name>
</gene>
<dbReference type="EMBL" id="JAQQKV010000003">
    <property type="protein sequence ID" value="MDC7677449.1"/>
    <property type="molecule type" value="Genomic_DNA"/>
</dbReference>
<accession>A0ABT5HMH0</accession>
<dbReference type="Gene3D" id="3.30.70.360">
    <property type="match status" value="1"/>
</dbReference>
<feature type="domain" description="Peptidase M20 dimerisation" evidence="6">
    <location>
        <begin position="205"/>
        <end position="356"/>
    </location>
</feature>
<dbReference type="InterPro" id="IPR036264">
    <property type="entry name" value="Bact_exopeptidase_dim_dom"/>
</dbReference>
<keyword evidence="4" id="KW-0378">Hydrolase</keyword>
<dbReference type="InterPro" id="IPR001261">
    <property type="entry name" value="ArgE/DapE_CS"/>
</dbReference>
<evidence type="ECO:0000259" key="6">
    <source>
        <dbReference type="Pfam" id="PF07687"/>
    </source>
</evidence>
<dbReference type="InterPro" id="IPR050072">
    <property type="entry name" value="Peptidase_M20A"/>
</dbReference>
<comment type="similarity">
    <text evidence="2">Belongs to the peptidase M20A family.</text>
</comment>
<dbReference type="Pfam" id="PF07687">
    <property type="entry name" value="M20_dimer"/>
    <property type="match status" value="1"/>
</dbReference>
<dbReference type="RefSeq" id="WP_272745767.1">
    <property type="nucleotide sequence ID" value="NZ_JAQQKV010000003.1"/>
</dbReference>
<dbReference type="Gene3D" id="1.10.150.900">
    <property type="match status" value="1"/>
</dbReference>
<dbReference type="Pfam" id="PF01546">
    <property type="entry name" value="Peptidase_M20"/>
    <property type="match status" value="1"/>
</dbReference>
<evidence type="ECO:0000256" key="5">
    <source>
        <dbReference type="ARBA" id="ARBA00022833"/>
    </source>
</evidence>
<dbReference type="PROSITE" id="PS00758">
    <property type="entry name" value="ARGE_DAPE_CPG2_1"/>
    <property type="match status" value="1"/>
</dbReference>
<evidence type="ECO:0000313" key="8">
    <source>
        <dbReference type="Proteomes" id="UP001218579"/>
    </source>
</evidence>
<dbReference type="InterPro" id="IPR011650">
    <property type="entry name" value="Peptidase_M20_dimer"/>
</dbReference>
<evidence type="ECO:0000313" key="7">
    <source>
        <dbReference type="EMBL" id="MDC7677449.1"/>
    </source>
</evidence>
<dbReference type="Proteomes" id="UP001218579">
    <property type="component" value="Unassembled WGS sequence"/>
</dbReference>
<dbReference type="PANTHER" id="PTHR43808">
    <property type="entry name" value="ACETYLORNITHINE DEACETYLASE"/>
    <property type="match status" value="1"/>
</dbReference>
<sequence>MAYPLTNRAARAQTGKVDVVSLLKDLIRFDTVNAPGDTRSVADYLKVLFNQHNIPNEIILAPNGKAAHFIARLKGNGSKRPVLIAAHTDVVPAEAARWSVDPFMGVEKDGFIYGRGALDNKGDVAVFAAAMIALSKARGTRTRDVIFLAEADEEQGQYNTGWLAQNHWDKIDAEFCLNEGGRTRLDPDGVVRELTVSRADKLTLNLRLKTSGPTGHSSRPLPLDQTANGQLITALMKLQAHQTEIVLSEETATYLKASAKVSSPEKAAAINALLAATTPDDKLKASQALLAADQGGWGTEGLLRNTLVITMINSGIKPNVIPGTAEAVMNARLLPGQSVETFIRELEQVIDNQAARFEIISTLPPQETLERFRRRSAIRPSSIDTDLFRAIETSAKATWPKVTVVPTLLVASTDATPWRERGVPVYGIEPMPTDAASTTGIHGDDERVAVASLKAGEAFVTRILKTITAK</sequence>
<comment type="cofactor">
    <cofactor evidence="1">
        <name>Zn(2+)</name>
        <dbReference type="ChEBI" id="CHEBI:29105"/>
    </cofactor>
</comment>
<dbReference type="Gene3D" id="3.40.630.10">
    <property type="entry name" value="Zn peptidases"/>
    <property type="match status" value="1"/>
</dbReference>
<proteinExistence type="inferred from homology"/>
<organism evidence="7 8">
    <name type="scientific">Asticcacaulis machinosus</name>
    <dbReference type="NCBI Taxonomy" id="2984211"/>
    <lineage>
        <taxon>Bacteria</taxon>
        <taxon>Pseudomonadati</taxon>
        <taxon>Pseudomonadota</taxon>
        <taxon>Alphaproteobacteria</taxon>
        <taxon>Caulobacterales</taxon>
        <taxon>Caulobacteraceae</taxon>
        <taxon>Asticcacaulis</taxon>
    </lineage>
</organism>
<evidence type="ECO:0000256" key="4">
    <source>
        <dbReference type="ARBA" id="ARBA00022801"/>
    </source>
</evidence>
<keyword evidence="3" id="KW-0479">Metal-binding</keyword>